<dbReference type="EMBL" id="CP000875">
    <property type="protein sequence ID" value="ABX03173.1"/>
    <property type="molecule type" value="Genomic_DNA"/>
</dbReference>
<dbReference type="Pfam" id="PF13730">
    <property type="entry name" value="HTH_36"/>
    <property type="match status" value="1"/>
</dbReference>
<dbReference type="KEGG" id="hau:Haur_0525"/>
<evidence type="ECO:0008006" key="4">
    <source>
        <dbReference type="Google" id="ProtNLM"/>
    </source>
</evidence>
<dbReference type="HOGENOM" id="CLU_823288_0_0_0"/>
<dbReference type="Gene3D" id="1.10.10.10">
    <property type="entry name" value="Winged helix-like DNA-binding domain superfamily/Winged helix DNA-binding domain"/>
    <property type="match status" value="1"/>
</dbReference>
<dbReference type="InterPro" id="IPR036388">
    <property type="entry name" value="WH-like_DNA-bd_sf"/>
</dbReference>
<proteinExistence type="predicted"/>
<feature type="region of interest" description="Disordered" evidence="1">
    <location>
        <begin position="257"/>
        <end position="277"/>
    </location>
</feature>
<gene>
    <name evidence="2" type="ordered locus">Haur_0525</name>
</gene>
<accession>A9AV95</accession>
<name>A9AV95_HERA2</name>
<reference evidence="2 3" key="1">
    <citation type="journal article" date="2011" name="Stand. Genomic Sci.">
        <title>Complete genome sequence of the filamentous gliding predatory bacterium Herpetosiphon aurantiacus type strain (114-95(T)).</title>
        <authorList>
            <person name="Kiss H."/>
            <person name="Nett M."/>
            <person name="Domin N."/>
            <person name="Martin K."/>
            <person name="Maresca J.A."/>
            <person name="Copeland A."/>
            <person name="Lapidus A."/>
            <person name="Lucas S."/>
            <person name="Berry K.W."/>
            <person name="Glavina Del Rio T."/>
            <person name="Dalin E."/>
            <person name="Tice H."/>
            <person name="Pitluck S."/>
            <person name="Richardson P."/>
            <person name="Bruce D."/>
            <person name="Goodwin L."/>
            <person name="Han C."/>
            <person name="Detter J.C."/>
            <person name="Schmutz J."/>
            <person name="Brettin T."/>
            <person name="Land M."/>
            <person name="Hauser L."/>
            <person name="Kyrpides N.C."/>
            <person name="Ivanova N."/>
            <person name="Goker M."/>
            <person name="Woyke T."/>
            <person name="Klenk H.P."/>
            <person name="Bryant D.A."/>
        </authorList>
    </citation>
    <scope>NUCLEOTIDE SEQUENCE [LARGE SCALE GENOMIC DNA]</scope>
    <source>
        <strain evidence="3">ATCC 23779 / DSM 785 / 114-95</strain>
    </source>
</reference>
<evidence type="ECO:0000313" key="3">
    <source>
        <dbReference type="Proteomes" id="UP000000787"/>
    </source>
</evidence>
<protein>
    <recommendedName>
        <fullName evidence="4">Helix-turn-helix domain-containing protein</fullName>
    </recommendedName>
</protein>
<dbReference type="InParanoid" id="A9AV95"/>
<dbReference type="BioCyc" id="HAUR316274:GHYA-534-MONOMER"/>
<keyword evidence="3" id="KW-1185">Reference proteome</keyword>
<evidence type="ECO:0000256" key="1">
    <source>
        <dbReference type="SAM" id="MobiDB-lite"/>
    </source>
</evidence>
<evidence type="ECO:0000313" key="2">
    <source>
        <dbReference type="EMBL" id="ABX03173.1"/>
    </source>
</evidence>
<sequence>MNSGMPSRAGVSNRVCCTLFVNLWRNVQPILLMMESRRCMAPQSDRIQVRWRNGWTAIPHTILRDSRLSRSARLLWGILASYAGNEEAAWPQQKDLAQACAEDDKVPHIRTIQRWLKELETYGWLASIQTRHGNIYELFESQQRDTSVEETTPVSCQTRHQDRVRGDTSVVSEATPVSHGLINKNQLIRNNNNTPAAQPKKPTDTETYRLLRDRQVWTAKKHAHEPLEIIQAYLDHVGPNYPAAQIALDLKAGVHHRLTPEPEPSPPHTEPANDDRRPAWIGLDQWQGLTSNQRDALQYAQLVNGRIQAQYDDWTEMIYKRWGPLANRLVEAAGGTQ</sequence>
<dbReference type="AlphaFoldDB" id="A9AV95"/>
<organism evidence="2 3">
    <name type="scientific">Herpetosiphon aurantiacus (strain ATCC 23779 / DSM 785 / 114-95)</name>
    <dbReference type="NCBI Taxonomy" id="316274"/>
    <lineage>
        <taxon>Bacteria</taxon>
        <taxon>Bacillati</taxon>
        <taxon>Chloroflexota</taxon>
        <taxon>Chloroflexia</taxon>
        <taxon>Herpetosiphonales</taxon>
        <taxon>Herpetosiphonaceae</taxon>
        <taxon>Herpetosiphon</taxon>
    </lineage>
</organism>
<dbReference type="Proteomes" id="UP000000787">
    <property type="component" value="Chromosome"/>
</dbReference>
<dbReference type="STRING" id="316274.Haur_0525"/>